<dbReference type="AlphaFoldDB" id="A0A1Q4VG54"/>
<dbReference type="InterPro" id="IPR029058">
    <property type="entry name" value="AB_hydrolase_fold"/>
</dbReference>
<sequence length="335" mass="35172">MPGFVHEYPFDPAYGYTPARLLGVSAPPAPAGFDAFWRARYAAARAVAPEPRVGPVEVEDERDGVRVRRVTYASTGGIRTGGWLVLPADGRAVTHGFVIGHGYGGRDTPAPELPLPLAGAAALLPCVRGMGALGRLPGIPDTADAHVLHGISARDTYVLGDCVADLWCAASALLELVPELAGPGAPRLGYVGESFGGGLGALALPWDERFGAAQLTVPTFGNHPLRLTLPCVGSGEAVRAHRAGHPGVTEVLRWYDAATAATRLRTPTLVAPALFDPAVPPPGQFAVCNALAGPRELHVLTAGHFEHPGTRSEYAALDAARRRFFATWLVADEKL</sequence>
<dbReference type="PANTHER" id="PTHR40111:SF1">
    <property type="entry name" value="CEPHALOSPORIN-C DEACETYLASE"/>
    <property type="match status" value="1"/>
</dbReference>
<dbReference type="EMBL" id="LFBV01000001">
    <property type="protein sequence ID" value="OKH96806.1"/>
    <property type="molecule type" value="Genomic_DNA"/>
</dbReference>
<dbReference type="STRING" id="1048205.AB852_06850"/>
<dbReference type="Gene3D" id="3.40.50.1820">
    <property type="entry name" value="alpha/beta hydrolase"/>
    <property type="match status" value="1"/>
</dbReference>
<dbReference type="Pfam" id="PF05448">
    <property type="entry name" value="AXE1"/>
    <property type="match status" value="1"/>
</dbReference>
<name>A0A1Q4VG54_9ACTN</name>
<proteinExistence type="predicted"/>
<dbReference type="Proteomes" id="UP000186455">
    <property type="component" value="Unassembled WGS sequence"/>
</dbReference>
<feature type="binding site" evidence="1">
    <location>
        <position position="103"/>
    </location>
    <ligand>
        <name>substrate</name>
    </ligand>
</feature>
<evidence type="ECO:0000256" key="1">
    <source>
        <dbReference type="PIRSR" id="PIRSR639069-2"/>
    </source>
</evidence>
<feature type="domain" description="Acetyl xylan esterase" evidence="2">
    <location>
        <begin position="28"/>
        <end position="306"/>
    </location>
</feature>
<dbReference type="InterPro" id="IPR039069">
    <property type="entry name" value="CE7"/>
</dbReference>
<organism evidence="3 4">
    <name type="scientific">Streptomyces uncialis</name>
    <dbReference type="NCBI Taxonomy" id="1048205"/>
    <lineage>
        <taxon>Bacteria</taxon>
        <taxon>Bacillati</taxon>
        <taxon>Actinomycetota</taxon>
        <taxon>Actinomycetes</taxon>
        <taxon>Kitasatosporales</taxon>
        <taxon>Streptomycetaceae</taxon>
        <taxon>Streptomyces</taxon>
    </lineage>
</organism>
<accession>A0A1Q4VG54</accession>
<dbReference type="InterPro" id="IPR008391">
    <property type="entry name" value="AXE1_dom"/>
</dbReference>
<evidence type="ECO:0000313" key="3">
    <source>
        <dbReference type="EMBL" id="OKH96806.1"/>
    </source>
</evidence>
<evidence type="ECO:0000259" key="2">
    <source>
        <dbReference type="Pfam" id="PF05448"/>
    </source>
</evidence>
<dbReference type="GO" id="GO:0052689">
    <property type="term" value="F:carboxylic ester hydrolase activity"/>
    <property type="evidence" value="ECO:0007669"/>
    <property type="project" value="TreeGrafter"/>
</dbReference>
<comment type="caution">
    <text evidence="3">The sequence shown here is derived from an EMBL/GenBank/DDBJ whole genome shotgun (WGS) entry which is preliminary data.</text>
</comment>
<dbReference type="GO" id="GO:0005976">
    <property type="term" value="P:polysaccharide metabolic process"/>
    <property type="evidence" value="ECO:0007669"/>
    <property type="project" value="TreeGrafter"/>
</dbReference>
<reference evidence="3 4" key="1">
    <citation type="submission" date="2015-06" db="EMBL/GenBank/DDBJ databases">
        <title>Cloning and characterization of the uncialamcin biosynthetic gene cluster.</title>
        <authorList>
            <person name="Yan X."/>
            <person name="Huang T."/>
            <person name="Ge H."/>
            <person name="Shen B."/>
        </authorList>
    </citation>
    <scope>NUCLEOTIDE SEQUENCE [LARGE SCALE GENOMIC DNA]</scope>
    <source>
        <strain evidence="3 4">DCA2648</strain>
    </source>
</reference>
<dbReference type="SUPFAM" id="SSF53474">
    <property type="entry name" value="alpha/beta-Hydrolases"/>
    <property type="match status" value="1"/>
</dbReference>
<dbReference type="PANTHER" id="PTHR40111">
    <property type="entry name" value="CEPHALOSPORIN-C DEACETYLASE"/>
    <property type="match status" value="1"/>
</dbReference>
<keyword evidence="4" id="KW-1185">Reference proteome</keyword>
<protein>
    <submittedName>
        <fullName evidence="3">Acetyl xylan esterase</fullName>
    </submittedName>
</protein>
<evidence type="ECO:0000313" key="4">
    <source>
        <dbReference type="Proteomes" id="UP000186455"/>
    </source>
</evidence>
<gene>
    <name evidence="3" type="ORF">AB852_06850</name>
</gene>